<keyword evidence="2" id="KW-1185">Reference proteome</keyword>
<evidence type="ECO:0000313" key="2">
    <source>
        <dbReference type="Proteomes" id="UP001239111"/>
    </source>
</evidence>
<dbReference type="Proteomes" id="UP001239111">
    <property type="component" value="Chromosome 3"/>
</dbReference>
<reference evidence="1" key="1">
    <citation type="submission" date="2023-04" db="EMBL/GenBank/DDBJ databases">
        <title>A chromosome-level genome assembly of the parasitoid wasp Eretmocerus hayati.</title>
        <authorList>
            <person name="Zhong Y."/>
            <person name="Liu S."/>
            <person name="Liu Y."/>
        </authorList>
    </citation>
    <scope>NUCLEOTIDE SEQUENCE</scope>
    <source>
        <strain evidence="1">ZJU_SS_LIU_2023</strain>
    </source>
</reference>
<comment type="caution">
    <text evidence="1">The sequence shown here is derived from an EMBL/GenBank/DDBJ whole genome shotgun (WGS) entry which is preliminary data.</text>
</comment>
<accession>A0ACC2NDJ2</accession>
<protein>
    <submittedName>
        <fullName evidence="1">Uncharacterized protein</fullName>
    </submittedName>
</protein>
<gene>
    <name evidence="1" type="ORF">QAD02_000486</name>
</gene>
<organism evidence="1 2">
    <name type="scientific">Eretmocerus hayati</name>
    <dbReference type="NCBI Taxonomy" id="131215"/>
    <lineage>
        <taxon>Eukaryota</taxon>
        <taxon>Metazoa</taxon>
        <taxon>Ecdysozoa</taxon>
        <taxon>Arthropoda</taxon>
        <taxon>Hexapoda</taxon>
        <taxon>Insecta</taxon>
        <taxon>Pterygota</taxon>
        <taxon>Neoptera</taxon>
        <taxon>Endopterygota</taxon>
        <taxon>Hymenoptera</taxon>
        <taxon>Apocrita</taxon>
        <taxon>Proctotrupomorpha</taxon>
        <taxon>Chalcidoidea</taxon>
        <taxon>Aphelinidae</taxon>
        <taxon>Aphelininae</taxon>
        <taxon>Eretmocerus</taxon>
    </lineage>
</organism>
<dbReference type="EMBL" id="CM056743">
    <property type="protein sequence ID" value="KAJ8669227.1"/>
    <property type="molecule type" value="Genomic_DNA"/>
</dbReference>
<proteinExistence type="predicted"/>
<evidence type="ECO:0000313" key="1">
    <source>
        <dbReference type="EMBL" id="KAJ8669227.1"/>
    </source>
</evidence>
<sequence>MYPGPANPSVAQPYNTQQNFARGYSNELTGSQHDHSHVAYQQENIMNRSTHLEKHRASEPLSDLNQNTSDLSTSSSFSSADYMDISHSYLSKSPTEAMVVDENSHSISSKLNTRVEKVHNANRGRIQAPLSHSRPALSGQIKITDVQSNSPTHENPTTSSSATESSSGTKDLSKNYVYQILMRSHKGKIELAKQKYLEDKMKDRDSADALHAQNTANNAVNEMFIDKLNRARICDLVMDYEVDHHGFEPTKARYHFLGDSLIEVFIYEDKSARIGGTDEGVVKGRLPNKLKKLRPEATEWGFWKSPYSRKNKSKGTEALSLECLQYFLNKTNVDTEFLQKWAEFIDERIQFFQSSSIAAIAVNIPAIVTASGYELLVSDFILSYTTHENFEKKWPKLAHILVKVAKTIVKNATTRYKKALEQLLDYHKSAKDQEYIQNLATLLLAHLLGSVVCVVKKEISGEKSWRATSAEAQESFIVHVEKVTEGEPEVEARTSKLKKLFAKHNLPLSPYVVACGKLGALTHCYVILDGFKYRFQGPNCLIKSIDLLTELKDEVGHDTIGKIFLVLDNNTAPFSCLLIEKQRFSMYEKKSVHQPPKDFKIVEKYINAGLKEKIKKNVCGVHISLPETLIIFLQIPGIFHCMMKYTKQLLQETNTISNIIQARLWQMKFLPALKEKIVFPLLVFFDDCEMRNPLGSHSGEQKFGAVYISLPCLPPHLSSRFTNILISTIFHTKDRDDYGNMACFEPLLRDLEYLSETGIIVTIDGVMTRVYFECVLFVEREELGLSQRIRTRQSAAEMVCLSRYLVLMIEDLIPKNDEYWMLYRILRKIIGIVIAPHFIRTDIFTLRDHIKNHHKLYMKLFGCLKPKFHFMIHLPRIMMENGPLIHFWSMTFGRKHSDLKEVAEGTTSSRNLPKTIAIRNSLRLCYLKEFTDSPNEEFRLGTVMMGEVSSLELRTKFPGFETESTGKMYRDIEFIGKIIPMVQFFS</sequence>
<name>A0ACC2NDJ2_9HYME</name>